<name>A0A0V1ELC9_TRIPS</name>
<dbReference type="AlphaFoldDB" id="A0A0V1ELC9"/>
<dbReference type="Proteomes" id="UP000054632">
    <property type="component" value="Unassembled WGS sequence"/>
</dbReference>
<organism evidence="1 2">
    <name type="scientific">Trichinella pseudospiralis</name>
    <name type="common">Parasitic roundworm</name>
    <dbReference type="NCBI Taxonomy" id="6337"/>
    <lineage>
        <taxon>Eukaryota</taxon>
        <taxon>Metazoa</taxon>
        <taxon>Ecdysozoa</taxon>
        <taxon>Nematoda</taxon>
        <taxon>Enoplea</taxon>
        <taxon>Dorylaimia</taxon>
        <taxon>Trichinellida</taxon>
        <taxon>Trichinellidae</taxon>
        <taxon>Trichinella</taxon>
    </lineage>
</organism>
<reference evidence="1 2" key="1">
    <citation type="submission" date="2015-01" db="EMBL/GenBank/DDBJ databases">
        <title>Evolution of Trichinella species and genotypes.</title>
        <authorList>
            <person name="Korhonen P.K."/>
            <person name="Edoardo P."/>
            <person name="Giuseppe L.R."/>
            <person name="Gasser R.B."/>
        </authorList>
    </citation>
    <scope>NUCLEOTIDE SEQUENCE [LARGE SCALE GENOMIC DNA]</scope>
    <source>
        <strain evidence="1">ISS13</strain>
    </source>
</reference>
<evidence type="ECO:0000313" key="2">
    <source>
        <dbReference type="Proteomes" id="UP000054632"/>
    </source>
</evidence>
<protein>
    <submittedName>
        <fullName evidence="1">Uncharacterized protein</fullName>
    </submittedName>
</protein>
<sequence length="75" mass="8791">MDSIILLEYNFSEGLLGCITPRGFILDAVVTVNIYFYSLKLRDISFETIRRILKNCNVTAIFVWSVEHRKIFWTS</sequence>
<gene>
    <name evidence="1" type="ORF">T4A_8718</name>
</gene>
<dbReference type="EMBL" id="JYDR01000024">
    <property type="protein sequence ID" value="KRY74508.1"/>
    <property type="molecule type" value="Genomic_DNA"/>
</dbReference>
<evidence type="ECO:0000313" key="1">
    <source>
        <dbReference type="EMBL" id="KRY74508.1"/>
    </source>
</evidence>
<accession>A0A0V1ELC9</accession>
<comment type="caution">
    <text evidence="1">The sequence shown here is derived from an EMBL/GenBank/DDBJ whole genome shotgun (WGS) entry which is preliminary data.</text>
</comment>
<proteinExistence type="predicted"/>